<dbReference type="GO" id="GO:0016829">
    <property type="term" value="F:lyase activity"/>
    <property type="evidence" value="ECO:0007669"/>
    <property type="project" value="UniProtKB-KW"/>
</dbReference>
<dbReference type="SMART" id="SM00764">
    <property type="entry name" value="Citrate_ly_lig"/>
    <property type="match status" value="1"/>
</dbReference>
<dbReference type="EC" id="6.2.1.22" evidence="3"/>
<dbReference type="NCBIfam" id="TIGR00124">
    <property type="entry name" value="cit_ly_ligase"/>
    <property type="match status" value="1"/>
</dbReference>
<proteinExistence type="predicted"/>
<dbReference type="PANTHER" id="PTHR40599:SF1">
    <property type="entry name" value="[CITRATE [PRO-3S]-LYASE] LIGASE"/>
    <property type="match status" value="1"/>
</dbReference>
<dbReference type="GO" id="GO:0008771">
    <property type="term" value="F:[citrate (pro-3S)-lyase] ligase activity"/>
    <property type="evidence" value="ECO:0007669"/>
    <property type="project" value="UniProtKB-EC"/>
</dbReference>
<dbReference type="PANTHER" id="PTHR40599">
    <property type="entry name" value="[CITRATE [PRO-3S]-LYASE] LIGASE"/>
    <property type="match status" value="1"/>
</dbReference>
<organism evidence="5 6">
    <name type="scientific">Lactobacillus crispatus</name>
    <dbReference type="NCBI Taxonomy" id="47770"/>
    <lineage>
        <taxon>Bacteria</taxon>
        <taxon>Bacillati</taxon>
        <taxon>Bacillota</taxon>
        <taxon>Bacilli</taxon>
        <taxon>Lactobacillales</taxon>
        <taxon>Lactobacillaceae</taxon>
        <taxon>Lactobacillus</taxon>
    </lineage>
</organism>
<accession>A0A120DHR0</accession>
<feature type="domain" description="Citrate lyase ligase C-terminal" evidence="4">
    <location>
        <begin position="151"/>
        <end position="331"/>
    </location>
</feature>
<protein>
    <recommendedName>
        <fullName evidence="3">[Citrate [pro-3S]-lyase] ligase</fullName>
        <ecNumber evidence="3">6.2.1.22</ecNumber>
    </recommendedName>
</protein>
<sequence>MDKVVDLFLNDATTRQKWENLLESLGLNDFSEREVNVIDHTIGLEDEEGNLVGTGSVAGNVLKYIGVKNDADTQGARFNKVVTALTQYLTNDGIFHSFVFTKAKYATSFEHLHFNLLAKTDQAAFLENGTPDVKEFVAEVPEIADQEHKRVAAIVMNANPFTLGHQHLIKMASEENDLVYVFVVANDVSLFSFDERFKLVQEGTKEFSNVKVISGGDYMVSPATFPAYFLKSPDDLIAVQTVIDAAVFKNQIAPGLNITRRYIGKEPISRTTHFYNVSLAHELGPEIEVIVIDRLEKDGQIVTATKVRQLIKDGNLKEINKFVPETTYEFIKQNMQKLQSKIEKGMNIDGN</sequence>
<keyword evidence="1 3" id="KW-0547">Nucleotide-binding</keyword>
<gene>
    <name evidence="5" type="ORF">AEL95_10445</name>
</gene>
<dbReference type="InterPro" id="IPR014729">
    <property type="entry name" value="Rossmann-like_a/b/a_fold"/>
</dbReference>
<comment type="function">
    <text evidence="3">Acetylation of prosthetic group (2-(5''-phosphoribosyl)-3'-dephosphocoenzyme-A) of the gamma subunit of citrate lyase.</text>
</comment>
<evidence type="ECO:0000313" key="5">
    <source>
        <dbReference type="EMBL" id="KWU02853.1"/>
    </source>
</evidence>
<dbReference type="EMBL" id="LJGP01000064">
    <property type="protein sequence ID" value="KWU02853.1"/>
    <property type="molecule type" value="Genomic_DNA"/>
</dbReference>
<dbReference type="NCBIfam" id="TIGR00125">
    <property type="entry name" value="cyt_tran_rel"/>
    <property type="match status" value="1"/>
</dbReference>
<dbReference type="SUPFAM" id="SSF52374">
    <property type="entry name" value="Nucleotidylyl transferase"/>
    <property type="match status" value="1"/>
</dbReference>
<name>A0A120DHR0_9LACO</name>
<dbReference type="InterPro" id="IPR005216">
    <property type="entry name" value="Citrate_lyase_ligase"/>
</dbReference>
<dbReference type="InterPro" id="IPR013166">
    <property type="entry name" value="Citrate_lyase_ligase_C"/>
</dbReference>
<keyword evidence="5" id="KW-0456">Lyase</keyword>
<dbReference type="Proteomes" id="UP000067598">
    <property type="component" value="Unassembled WGS sequence"/>
</dbReference>
<keyword evidence="2 3" id="KW-0067">ATP-binding</keyword>
<evidence type="ECO:0000313" key="6">
    <source>
        <dbReference type="Proteomes" id="UP000067598"/>
    </source>
</evidence>
<reference evidence="5 6" key="1">
    <citation type="journal article" date="2016" name="Microbiology (Mosc.)">
        <title>Comparison of Lactobacillus crispatus isolates from Lactobacillus-dominated vaginal microbiomes with isolates from microbiomes containing bacterial vaginosis-associated bacteria.</title>
        <authorList>
            <person name="Abdelmaksoud A.A."/>
            <person name="Koparde V.N."/>
            <person name="Sheth N.U."/>
            <person name="Serrano M.G."/>
            <person name="Glascock A.L."/>
            <person name="Fettweis J.M."/>
            <person name="Strauss Iii J.F."/>
            <person name="Buck G.A."/>
            <person name="Jefferson K.K."/>
        </authorList>
    </citation>
    <scope>NUCLEOTIDE SEQUENCE [LARGE SCALE GENOMIC DNA]</scope>
    <source>
        <strain evidence="5 6">VMC3</strain>
    </source>
</reference>
<dbReference type="PIRSF" id="PIRSF005751">
    <property type="entry name" value="Acet_citr_lig"/>
    <property type="match status" value="1"/>
</dbReference>
<dbReference type="CDD" id="cd02169">
    <property type="entry name" value="Citrate_lyase_ligase"/>
    <property type="match status" value="1"/>
</dbReference>
<keyword evidence="3 5" id="KW-0436">Ligase</keyword>
<comment type="catalytic activity">
    <reaction evidence="3">
        <text>holo-[citrate lyase ACP] + acetate + ATP = acetyl-[citrate lyase ACP] + AMP + diphosphate</text>
        <dbReference type="Rhea" id="RHEA:23788"/>
        <dbReference type="Rhea" id="RHEA-COMP:10158"/>
        <dbReference type="Rhea" id="RHEA-COMP:13710"/>
        <dbReference type="ChEBI" id="CHEBI:30089"/>
        <dbReference type="ChEBI" id="CHEBI:30616"/>
        <dbReference type="ChEBI" id="CHEBI:33019"/>
        <dbReference type="ChEBI" id="CHEBI:82683"/>
        <dbReference type="ChEBI" id="CHEBI:137976"/>
        <dbReference type="ChEBI" id="CHEBI:456215"/>
        <dbReference type="EC" id="6.2.1.22"/>
    </reaction>
</comment>
<dbReference type="Pfam" id="PF08218">
    <property type="entry name" value="Citrate_ly_lig"/>
    <property type="match status" value="1"/>
</dbReference>
<dbReference type="RefSeq" id="WP_060462585.1">
    <property type="nucleotide sequence ID" value="NZ_JAQDDF010000022.1"/>
</dbReference>
<evidence type="ECO:0000259" key="4">
    <source>
        <dbReference type="SMART" id="SM00764"/>
    </source>
</evidence>
<dbReference type="PATRIC" id="fig|47770.28.peg.1771"/>
<dbReference type="InterPro" id="IPR004821">
    <property type="entry name" value="Cyt_trans-like"/>
</dbReference>
<comment type="caution">
    <text evidence="5">The sequence shown here is derived from an EMBL/GenBank/DDBJ whole genome shotgun (WGS) entry which is preliminary data.</text>
</comment>
<dbReference type="Gene3D" id="3.40.50.620">
    <property type="entry name" value="HUPs"/>
    <property type="match status" value="1"/>
</dbReference>
<evidence type="ECO:0000256" key="2">
    <source>
        <dbReference type="ARBA" id="ARBA00022840"/>
    </source>
</evidence>
<evidence type="ECO:0000256" key="3">
    <source>
        <dbReference type="PIRNR" id="PIRNR005751"/>
    </source>
</evidence>
<dbReference type="AlphaFoldDB" id="A0A120DHR0"/>
<dbReference type="GO" id="GO:0005524">
    <property type="term" value="F:ATP binding"/>
    <property type="evidence" value="ECO:0007669"/>
    <property type="project" value="UniProtKB-UniRule"/>
</dbReference>
<evidence type="ECO:0000256" key="1">
    <source>
        <dbReference type="ARBA" id="ARBA00022741"/>
    </source>
</evidence>